<evidence type="ECO:0000256" key="1">
    <source>
        <dbReference type="SAM" id="MobiDB-lite"/>
    </source>
</evidence>
<dbReference type="AlphaFoldDB" id="A0AAN8ZIA6"/>
<reference evidence="2 3" key="1">
    <citation type="submission" date="2023-12" db="EMBL/GenBank/DDBJ databases">
        <title>A high-quality genome assembly for Dillenia turbinata (Dilleniales).</title>
        <authorList>
            <person name="Chanderbali A."/>
        </authorList>
    </citation>
    <scope>NUCLEOTIDE SEQUENCE [LARGE SCALE GENOMIC DNA]</scope>
    <source>
        <strain evidence="2">LSX21</strain>
        <tissue evidence="2">Leaf</tissue>
    </source>
</reference>
<evidence type="ECO:0000313" key="3">
    <source>
        <dbReference type="Proteomes" id="UP001370490"/>
    </source>
</evidence>
<name>A0AAN8ZIA6_9MAGN</name>
<keyword evidence="3" id="KW-1185">Reference proteome</keyword>
<accession>A0AAN8ZIA6</accession>
<protein>
    <submittedName>
        <fullName evidence="2">Uncharacterized protein</fullName>
    </submittedName>
</protein>
<feature type="compositionally biased region" description="Basic and acidic residues" evidence="1">
    <location>
        <begin position="42"/>
        <end position="88"/>
    </location>
</feature>
<comment type="caution">
    <text evidence="2">The sequence shown here is derived from an EMBL/GenBank/DDBJ whole genome shotgun (WGS) entry which is preliminary data.</text>
</comment>
<gene>
    <name evidence="2" type="ORF">RJ641_027616</name>
</gene>
<organism evidence="2 3">
    <name type="scientific">Dillenia turbinata</name>
    <dbReference type="NCBI Taxonomy" id="194707"/>
    <lineage>
        <taxon>Eukaryota</taxon>
        <taxon>Viridiplantae</taxon>
        <taxon>Streptophyta</taxon>
        <taxon>Embryophyta</taxon>
        <taxon>Tracheophyta</taxon>
        <taxon>Spermatophyta</taxon>
        <taxon>Magnoliopsida</taxon>
        <taxon>eudicotyledons</taxon>
        <taxon>Gunneridae</taxon>
        <taxon>Pentapetalae</taxon>
        <taxon>Dilleniales</taxon>
        <taxon>Dilleniaceae</taxon>
        <taxon>Dillenia</taxon>
    </lineage>
</organism>
<sequence length="124" mass="14728">MEISQRDYCDRRVTHKRSLRLGSESNPQEDRDRTQKKRSRRHGLELDQRGDLDKSKPREDHGRRDEKRSRRYDEEIGQRETLDKKTGEEGLAQTLGCRLHLVVDRSTLLKQSSQNLTMLNPRKM</sequence>
<dbReference type="EMBL" id="JBAMMX010000004">
    <property type="protein sequence ID" value="KAK6942239.1"/>
    <property type="molecule type" value="Genomic_DNA"/>
</dbReference>
<dbReference type="Proteomes" id="UP001370490">
    <property type="component" value="Unassembled WGS sequence"/>
</dbReference>
<feature type="compositionally biased region" description="Basic and acidic residues" evidence="1">
    <location>
        <begin position="1"/>
        <end position="12"/>
    </location>
</feature>
<proteinExistence type="predicted"/>
<evidence type="ECO:0000313" key="2">
    <source>
        <dbReference type="EMBL" id="KAK6942239.1"/>
    </source>
</evidence>
<feature type="region of interest" description="Disordered" evidence="1">
    <location>
        <begin position="1"/>
        <end position="89"/>
    </location>
</feature>